<feature type="domain" description="Fe2OG dioxygenase" evidence="8">
    <location>
        <begin position="90"/>
        <end position="208"/>
    </location>
</feature>
<evidence type="ECO:0000256" key="7">
    <source>
        <dbReference type="ARBA" id="ARBA00049169"/>
    </source>
</evidence>
<dbReference type="GO" id="GO:0004656">
    <property type="term" value="F:procollagen-proline 4-dioxygenase activity"/>
    <property type="evidence" value="ECO:0007669"/>
    <property type="project" value="UniProtKB-EC"/>
</dbReference>
<dbReference type="PANTHER" id="PTHR10869">
    <property type="entry name" value="PROLYL 4-HYDROXYLASE ALPHA SUBUNIT"/>
    <property type="match status" value="1"/>
</dbReference>
<keyword evidence="4" id="KW-0223">Dioxygenase</keyword>
<proteinExistence type="predicted"/>
<dbReference type="GO" id="GO:0005789">
    <property type="term" value="C:endoplasmic reticulum membrane"/>
    <property type="evidence" value="ECO:0007669"/>
    <property type="project" value="UniProtKB-SubCell"/>
</dbReference>
<dbReference type="eggNOG" id="ENOG502S0DC">
    <property type="taxonomic scope" value="Eukaryota"/>
</dbReference>
<keyword evidence="3" id="KW-0479">Metal-binding</keyword>
<feature type="non-terminal residue" evidence="9">
    <location>
        <position position="252"/>
    </location>
</feature>
<gene>
    <name evidence="9" type="ORF">MICPUN_70936</name>
</gene>
<dbReference type="Proteomes" id="UP000002009">
    <property type="component" value="Chromosome 1"/>
</dbReference>
<sequence length="252" mass="27899">LDAFILDDIVSASECEALIKCAEGAGYSFWNAAVSTATFRNSDTVEIHSAAVADELWRRCAHLVVPTVVIEQGHPLWEPGLEGTWKACGVNDHLLFNKYEPGGHFSPHTDGASIVDMNRRSLYSMLVYLNRCPDGGGTALFSPPEGTSMGKFVVDPALGVYRWPEEWQTGVAPVEPGTALVFRQDTSHEGVPVGPGHRKIIIRTDVMYERVPPVFIDYVGKQAYDLHREAQSAEGEGDHMTAMRLYRHCRRL</sequence>
<evidence type="ECO:0000256" key="1">
    <source>
        <dbReference type="ARBA" id="ARBA00001961"/>
    </source>
</evidence>
<dbReference type="GO" id="GO:0031418">
    <property type="term" value="F:L-ascorbic acid binding"/>
    <property type="evidence" value="ECO:0007669"/>
    <property type="project" value="InterPro"/>
</dbReference>
<dbReference type="Gene3D" id="2.60.120.620">
    <property type="entry name" value="q2cbj1_9rhob like domain"/>
    <property type="match status" value="1"/>
</dbReference>
<protein>
    <recommendedName>
        <fullName evidence="8">Fe2OG dioxygenase domain-containing protein</fullName>
    </recommendedName>
</protein>
<evidence type="ECO:0000256" key="5">
    <source>
        <dbReference type="ARBA" id="ARBA00023002"/>
    </source>
</evidence>
<dbReference type="OMA" id="AHEPVCH"/>
<evidence type="ECO:0000256" key="3">
    <source>
        <dbReference type="ARBA" id="ARBA00022723"/>
    </source>
</evidence>
<comment type="subcellular location">
    <subcellularLocation>
        <location evidence="2">Endoplasmic reticulum membrane</location>
        <topology evidence="2">Single-pass type II membrane protein</topology>
    </subcellularLocation>
</comment>
<keyword evidence="10" id="KW-1185">Reference proteome</keyword>
<dbReference type="GeneID" id="8250330"/>
<dbReference type="InterPro" id="IPR045054">
    <property type="entry name" value="P4HA-like"/>
</dbReference>
<evidence type="ECO:0000313" key="10">
    <source>
        <dbReference type="Proteomes" id="UP000002009"/>
    </source>
</evidence>
<dbReference type="InterPro" id="IPR044862">
    <property type="entry name" value="Pro_4_hyd_alph_FE2OG_OXY"/>
</dbReference>
<reference evidence="9 10" key="1">
    <citation type="journal article" date="2009" name="Science">
        <title>Green evolution and dynamic adaptations revealed by genomes of the marine picoeukaryotes Micromonas.</title>
        <authorList>
            <person name="Worden A.Z."/>
            <person name="Lee J.H."/>
            <person name="Mock T."/>
            <person name="Rouze P."/>
            <person name="Simmons M.P."/>
            <person name="Aerts A.L."/>
            <person name="Allen A.E."/>
            <person name="Cuvelier M.L."/>
            <person name="Derelle E."/>
            <person name="Everett M.V."/>
            <person name="Foulon E."/>
            <person name="Grimwood J."/>
            <person name="Gundlach H."/>
            <person name="Henrissat B."/>
            <person name="Napoli C."/>
            <person name="McDonald S.M."/>
            <person name="Parker M.S."/>
            <person name="Rombauts S."/>
            <person name="Salamov A."/>
            <person name="Von Dassow P."/>
            <person name="Badger J.H."/>
            <person name="Coutinho P.M."/>
            <person name="Demir E."/>
            <person name="Dubchak I."/>
            <person name="Gentemann C."/>
            <person name="Eikrem W."/>
            <person name="Gready J.E."/>
            <person name="John U."/>
            <person name="Lanier W."/>
            <person name="Lindquist E.A."/>
            <person name="Lucas S."/>
            <person name="Mayer K.F."/>
            <person name="Moreau H."/>
            <person name="Not F."/>
            <person name="Otillar R."/>
            <person name="Panaud O."/>
            <person name="Pangilinan J."/>
            <person name="Paulsen I."/>
            <person name="Piegu B."/>
            <person name="Poliakov A."/>
            <person name="Robbens S."/>
            <person name="Schmutz J."/>
            <person name="Toulza E."/>
            <person name="Wyss T."/>
            <person name="Zelensky A."/>
            <person name="Zhou K."/>
            <person name="Armbrust E.V."/>
            <person name="Bhattacharya D."/>
            <person name="Goodenough U.W."/>
            <person name="Van de Peer Y."/>
            <person name="Grigoriev I.V."/>
        </authorList>
    </citation>
    <scope>NUCLEOTIDE SEQUENCE [LARGE SCALE GENOMIC DNA]</scope>
    <source>
        <strain evidence="10">RCC299 / NOUM17</strain>
    </source>
</reference>
<evidence type="ECO:0000259" key="8">
    <source>
        <dbReference type="PROSITE" id="PS51471"/>
    </source>
</evidence>
<dbReference type="AlphaFoldDB" id="C1FF01"/>
<dbReference type="SMART" id="SM00702">
    <property type="entry name" value="P4Hc"/>
    <property type="match status" value="1"/>
</dbReference>
<name>C1FF01_MICCC</name>
<dbReference type="Pfam" id="PF13640">
    <property type="entry name" value="2OG-FeII_Oxy_3"/>
    <property type="match status" value="1"/>
</dbReference>
<dbReference type="PROSITE" id="PS51471">
    <property type="entry name" value="FE2OG_OXY"/>
    <property type="match status" value="1"/>
</dbReference>
<dbReference type="STRING" id="296587.C1FF01"/>
<evidence type="ECO:0000313" key="9">
    <source>
        <dbReference type="EMBL" id="ACO68273.1"/>
    </source>
</evidence>
<accession>C1FF01</accession>
<dbReference type="EMBL" id="CP001574">
    <property type="protein sequence ID" value="ACO68273.1"/>
    <property type="molecule type" value="Genomic_DNA"/>
</dbReference>
<dbReference type="PANTHER" id="PTHR10869:SF246">
    <property type="entry name" value="TRANSMEMBRANE PROLYL 4-HYDROXYLASE"/>
    <property type="match status" value="1"/>
</dbReference>
<evidence type="ECO:0000256" key="2">
    <source>
        <dbReference type="ARBA" id="ARBA00004648"/>
    </source>
</evidence>
<keyword evidence="5" id="KW-0560">Oxidoreductase</keyword>
<dbReference type="InterPro" id="IPR006620">
    <property type="entry name" value="Pro_4_hyd_alph"/>
</dbReference>
<dbReference type="InParanoid" id="C1FF01"/>
<keyword evidence="6" id="KW-0408">Iron</keyword>
<evidence type="ECO:0000256" key="4">
    <source>
        <dbReference type="ARBA" id="ARBA00022964"/>
    </source>
</evidence>
<dbReference type="KEGG" id="mis:MICPUN_70936"/>
<dbReference type="GO" id="GO:0005506">
    <property type="term" value="F:iron ion binding"/>
    <property type="evidence" value="ECO:0007669"/>
    <property type="project" value="InterPro"/>
</dbReference>
<dbReference type="InterPro" id="IPR005123">
    <property type="entry name" value="Oxoglu/Fe-dep_dioxygenase_dom"/>
</dbReference>
<dbReference type="OrthoDB" id="69177at2759"/>
<comment type="catalytic activity">
    <reaction evidence="7">
        <text>L-prolyl-[collagen] + 2-oxoglutarate + O2 = trans-4-hydroxy-L-prolyl-[collagen] + succinate + CO2</text>
        <dbReference type="Rhea" id="RHEA:18945"/>
        <dbReference type="Rhea" id="RHEA-COMP:11676"/>
        <dbReference type="Rhea" id="RHEA-COMP:11680"/>
        <dbReference type="ChEBI" id="CHEBI:15379"/>
        <dbReference type="ChEBI" id="CHEBI:16526"/>
        <dbReference type="ChEBI" id="CHEBI:16810"/>
        <dbReference type="ChEBI" id="CHEBI:30031"/>
        <dbReference type="ChEBI" id="CHEBI:50342"/>
        <dbReference type="ChEBI" id="CHEBI:61965"/>
        <dbReference type="EC" id="1.14.11.2"/>
    </reaction>
</comment>
<evidence type="ECO:0000256" key="6">
    <source>
        <dbReference type="ARBA" id="ARBA00023004"/>
    </source>
</evidence>
<organism evidence="9 10">
    <name type="scientific">Micromonas commoda (strain RCC299 / NOUM17 / CCMP2709)</name>
    <name type="common">Picoplanktonic green alga</name>
    <dbReference type="NCBI Taxonomy" id="296587"/>
    <lineage>
        <taxon>Eukaryota</taxon>
        <taxon>Viridiplantae</taxon>
        <taxon>Chlorophyta</taxon>
        <taxon>Mamiellophyceae</taxon>
        <taxon>Mamiellales</taxon>
        <taxon>Mamiellaceae</taxon>
        <taxon>Micromonas</taxon>
    </lineage>
</organism>
<dbReference type="RefSeq" id="XP_002507015.1">
    <property type="nucleotide sequence ID" value="XM_002506969.1"/>
</dbReference>
<feature type="non-terminal residue" evidence="9">
    <location>
        <position position="1"/>
    </location>
</feature>
<comment type="cofactor">
    <cofactor evidence="1">
        <name>L-ascorbate</name>
        <dbReference type="ChEBI" id="CHEBI:38290"/>
    </cofactor>
</comment>